<comment type="caution">
    <text evidence="1">The sequence shown here is derived from an EMBL/GenBank/DDBJ whole genome shotgun (WGS) entry which is preliminary data.</text>
</comment>
<reference evidence="1" key="1">
    <citation type="submission" date="2016-10" db="EMBL/GenBank/DDBJ databases">
        <title>CRISPR-Cas defence system in Roseofilum reptotaenium: evidence of a bacteriophage-cyanobacterium arms race in the coral black band disease.</title>
        <authorList>
            <person name="Buerger P."/>
            <person name="Wood-Charlson E.M."/>
            <person name="Weynberg K.D."/>
            <person name="Willis B."/>
            <person name="Van Oppen M.J."/>
        </authorList>
    </citation>
    <scope>NUCLEOTIDE SEQUENCE [LARGE SCALE GENOMIC DNA]</scope>
    <source>
        <strain evidence="1">AO1-A</strain>
    </source>
</reference>
<dbReference type="AlphaFoldDB" id="A0A1L9QTD9"/>
<sequence>MRDRKLPISLIPIQRPEEELRLGVIFLADEEPDRVTMENLTSTAHFNPFGMKYNYLIIEM</sequence>
<dbReference type="EMBL" id="MLAW01000011">
    <property type="protein sequence ID" value="OJJ25965.1"/>
    <property type="molecule type" value="Genomic_DNA"/>
</dbReference>
<dbReference type="Proteomes" id="UP000183940">
    <property type="component" value="Unassembled WGS sequence"/>
</dbReference>
<proteinExistence type="predicted"/>
<evidence type="ECO:0000313" key="1">
    <source>
        <dbReference type="EMBL" id="OJJ25965.1"/>
    </source>
</evidence>
<accession>A0A1L9QTD9</accession>
<gene>
    <name evidence="1" type="ORF">BI308_08370</name>
</gene>
<keyword evidence="2" id="KW-1185">Reference proteome</keyword>
<organism evidence="1 2">
    <name type="scientific">Roseofilum reptotaenium AO1-A</name>
    <dbReference type="NCBI Taxonomy" id="1925591"/>
    <lineage>
        <taxon>Bacteria</taxon>
        <taxon>Bacillati</taxon>
        <taxon>Cyanobacteriota</taxon>
        <taxon>Cyanophyceae</taxon>
        <taxon>Desertifilales</taxon>
        <taxon>Desertifilaceae</taxon>
        <taxon>Roseofilum</taxon>
    </lineage>
</organism>
<protein>
    <submittedName>
        <fullName evidence="1">Uncharacterized protein</fullName>
    </submittedName>
</protein>
<evidence type="ECO:0000313" key="2">
    <source>
        <dbReference type="Proteomes" id="UP000183940"/>
    </source>
</evidence>
<name>A0A1L9QTD9_9CYAN</name>